<evidence type="ECO:0000313" key="1">
    <source>
        <dbReference type="EMBL" id="XBH23860.1"/>
    </source>
</evidence>
<reference evidence="1" key="2">
    <citation type="submission" date="2024-02" db="EMBL/GenBank/DDBJ databases">
        <authorList>
            <person name="Hu B."/>
        </authorList>
    </citation>
    <scope>NUCLEOTIDE SEQUENCE</scope>
    <source>
        <strain evidence="1">1A/Uganda/UGR70/2019</strain>
    </source>
</reference>
<name>A0AAU7E2E7_9POXV</name>
<dbReference type="EMBL" id="PP711852">
    <property type="protein sequence ID" value="XBH23860.1"/>
    <property type="molecule type" value="Genomic_DNA"/>
</dbReference>
<protein>
    <submittedName>
        <fullName evidence="1">Uncharacterized protein</fullName>
    </submittedName>
</protein>
<proteinExistence type="predicted"/>
<sequence length="119" mass="13827">MEIFNTIQRQEKALSPNMRFMMPEKKLFFTHCEVTFAFYRPKERTVARYLRAANIRHTDLAVFGKVYIAGTKMLFIFMDLGYCGITNDGTVTRLGHRIARLAPRGRCVYTSYRSSSAEQ</sequence>
<accession>A0AAU7E2E7</accession>
<dbReference type="Pfam" id="PF05771">
    <property type="entry name" value="Pox_A31"/>
    <property type="match status" value="1"/>
</dbReference>
<reference evidence="1" key="1">
    <citation type="journal article" date="2024" name="Microbiome">
        <title>Substantial viral diversity in bats and rodents from East Africa: insights into evolution, recombination, and cocirculation.</title>
        <authorList>
            <person name="Wang D."/>
            <person name="Yang X."/>
            <person name="Ren Z."/>
            <person name="Hu B."/>
            <person name="Zhao H."/>
            <person name="Yang K."/>
            <person name="Shi P."/>
            <person name="Zhang Z."/>
            <person name="Feng Q."/>
            <person name="Nawenja C.V."/>
            <person name="Obanda V."/>
            <person name="Robert K."/>
            <person name="Nalikka B."/>
            <person name="Waruhiu C.N."/>
            <person name="Ochola G.O."/>
            <person name="Onyuok S.O."/>
            <person name="Ochieng H."/>
            <person name="Li B."/>
            <person name="Zhu Y."/>
            <person name="Si H."/>
            <person name="Yin J."/>
            <person name="Kristiansen K."/>
            <person name="Jin X."/>
            <person name="Xu X."/>
            <person name="Xiao M."/>
            <person name="Agwanda B."/>
            <person name="Ommeh S."/>
            <person name="Li J."/>
            <person name="Shi Z.L."/>
        </authorList>
    </citation>
    <scope>NUCLEOTIDE SEQUENCE</scope>
    <source>
        <strain evidence="1">1A/Uganda/UGR70/2019</strain>
    </source>
</reference>
<dbReference type="InterPro" id="IPR008786">
    <property type="entry name" value="Poxvirus_A31"/>
</dbReference>
<organism evidence="1">
    <name type="scientific">Rousettus bat poxvirus</name>
    <dbReference type="NCBI Taxonomy" id="3141933"/>
    <lineage>
        <taxon>Viruses</taxon>
        <taxon>Varidnaviria</taxon>
        <taxon>Bamfordvirae</taxon>
        <taxon>Nucleocytoviricota</taxon>
        <taxon>Pokkesviricetes</taxon>
        <taxon>Chitovirales</taxon>
        <taxon>Poxviridae</taxon>
    </lineage>
</organism>